<gene>
    <name evidence="2" type="ORF">GN330_10690</name>
</gene>
<accession>A0A844QIA6</accession>
<evidence type="ECO:0000259" key="1">
    <source>
        <dbReference type="Pfam" id="PF12146"/>
    </source>
</evidence>
<reference evidence="2 3" key="1">
    <citation type="submission" date="2019-12" db="EMBL/GenBank/DDBJ databases">
        <title>Nitratireductor arenosus sp. nov., Isolated from sea sand, Jeju island, South Korea.</title>
        <authorList>
            <person name="Kim W."/>
        </authorList>
    </citation>
    <scope>NUCLEOTIDE SEQUENCE [LARGE SCALE GENOMIC DNA]</scope>
    <source>
        <strain evidence="2 3">CAU 1489</strain>
    </source>
</reference>
<dbReference type="PANTHER" id="PTHR43194">
    <property type="entry name" value="HYDROLASE ALPHA/BETA FOLD FAMILY"/>
    <property type="match status" value="1"/>
</dbReference>
<dbReference type="GO" id="GO:0016787">
    <property type="term" value="F:hydrolase activity"/>
    <property type="evidence" value="ECO:0007669"/>
    <property type="project" value="UniProtKB-KW"/>
</dbReference>
<dbReference type="InterPro" id="IPR022742">
    <property type="entry name" value="Hydrolase_4"/>
</dbReference>
<sequence>MSEPHRLEFSGAEDNRLVADFWDGRGHPVLFFHGGGQTRRAWDLTARRVAQEGMRAITVDLRGHGESAWVESGRYRFSDFADDVAAIIRQTAERFHAAPSAVGASLGGLSSLAAEVRNGPLLEALVLVDITPRMDPDGVAKIQGFMAERMDEGFATLEDAADAIASYLPHRKRPRSLEGLRKNLRLGEDGRYRWHWDPAFMRGDNTINDNAREFAEGLIGAVPELHLPVLLVRGMNSELVQEDFAREFVEQAPNASYVDVSGAGHMVAGDKNDLFCNAVLEFLTDREAA</sequence>
<dbReference type="RefSeq" id="WP_343040536.1">
    <property type="nucleotide sequence ID" value="NZ_WPHG01000002.1"/>
</dbReference>
<feature type="domain" description="Serine aminopeptidase S33" evidence="1">
    <location>
        <begin position="29"/>
        <end position="271"/>
    </location>
</feature>
<keyword evidence="2" id="KW-0378">Hydrolase</keyword>
<proteinExistence type="predicted"/>
<dbReference type="InterPro" id="IPR029058">
    <property type="entry name" value="AB_hydrolase_fold"/>
</dbReference>
<dbReference type="AlphaFoldDB" id="A0A844QIA6"/>
<dbReference type="InterPro" id="IPR050228">
    <property type="entry name" value="Carboxylesterase_BioH"/>
</dbReference>
<name>A0A844QIA6_9HYPH</name>
<dbReference type="Proteomes" id="UP000463224">
    <property type="component" value="Unassembled WGS sequence"/>
</dbReference>
<protein>
    <submittedName>
        <fullName evidence="2">Alpha/beta fold hydrolase</fullName>
    </submittedName>
</protein>
<dbReference type="PANTHER" id="PTHR43194:SF2">
    <property type="entry name" value="PEROXISOMAL MEMBRANE PROTEIN LPX1"/>
    <property type="match status" value="1"/>
</dbReference>
<evidence type="ECO:0000313" key="2">
    <source>
        <dbReference type="EMBL" id="MVA97710.1"/>
    </source>
</evidence>
<dbReference type="Gene3D" id="3.40.50.1820">
    <property type="entry name" value="alpha/beta hydrolase"/>
    <property type="match status" value="1"/>
</dbReference>
<dbReference type="EMBL" id="WPHG01000002">
    <property type="protein sequence ID" value="MVA97710.1"/>
    <property type="molecule type" value="Genomic_DNA"/>
</dbReference>
<keyword evidence="3" id="KW-1185">Reference proteome</keyword>
<comment type="caution">
    <text evidence="2">The sequence shown here is derived from an EMBL/GenBank/DDBJ whole genome shotgun (WGS) entry which is preliminary data.</text>
</comment>
<dbReference type="SUPFAM" id="SSF53474">
    <property type="entry name" value="alpha/beta-Hydrolases"/>
    <property type="match status" value="1"/>
</dbReference>
<evidence type="ECO:0000313" key="3">
    <source>
        <dbReference type="Proteomes" id="UP000463224"/>
    </source>
</evidence>
<organism evidence="2 3">
    <name type="scientific">Nitratireductor arenosus</name>
    <dbReference type="NCBI Taxonomy" id="2682096"/>
    <lineage>
        <taxon>Bacteria</taxon>
        <taxon>Pseudomonadati</taxon>
        <taxon>Pseudomonadota</taxon>
        <taxon>Alphaproteobacteria</taxon>
        <taxon>Hyphomicrobiales</taxon>
        <taxon>Phyllobacteriaceae</taxon>
        <taxon>Nitratireductor</taxon>
    </lineage>
</organism>
<dbReference type="Pfam" id="PF12146">
    <property type="entry name" value="Hydrolase_4"/>
    <property type="match status" value="1"/>
</dbReference>